<proteinExistence type="predicted"/>
<dbReference type="PANTHER" id="PTHR30055">
    <property type="entry name" value="HTH-TYPE TRANSCRIPTIONAL REGULATOR RUTR"/>
    <property type="match status" value="1"/>
</dbReference>
<dbReference type="InterPro" id="IPR025996">
    <property type="entry name" value="MT1864/Rv1816-like_C"/>
</dbReference>
<protein>
    <submittedName>
        <fullName evidence="7">TetR family transcriptional regulator</fullName>
    </submittedName>
</protein>
<dbReference type="InterPro" id="IPR036271">
    <property type="entry name" value="Tet_transcr_reg_TetR-rel_C_sf"/>
</dbReference>
<evidence type="ECO:0000256" key="5">
    <source>
        <dbReference type="SAM" id="MobiDB-lite"/>
    </source>
</evidence>
<organism evidence="7 8">
    <name type="scientific">Actinocatenispora thailandica</name>
    <dbReference type="NCBI Taxonomy" id="227318"/>
    <lineage>
        <taxon>Bacteria</taxon>
        <taxon>Bacillati</taxon>
        <taxon>Actinomycetota</taxon>
        <taxon>Actinomycetes</taxon>
        <taxon>Micromonosporales</taxon>
        <taxon>Micromonosporaceae</taxon>
        <taxon>Actinocatenispora</taxon>
    </lineage>
</organism>
<evidence type="ECO:0000256" key="3">
    <source>
        <dbReference type="ARBA" id="ARBA00023163"/>
    </source>
</evidence>
<dbReference type="Pfam" id="PF13305">
    <property type="entry name" value="TetR_C_33"/>
    <property type="match status" value="1"/>
</dbReference>
<sequence length="259" mass="26941">MRRPADDAAEPAGADASAGTRAAQPGTAPTGAATHPGTPAVPGRRERQRAATRAEILRRARDQLAERGVPGLSLNGIGRAMGMSGPAVYRYFDSRAALVTALATVGYQQLTAAVTAAAEAARRRRPAGQVRAVATAYREWALADPAVYRVMLTDPDGDGHLAAPTVVTASHQAMRVLLELVAALPGPLPPAPPRLRGEVADWARSRDSAVDPTVAATAVRLWVRLHGIVSMELDGLLAAVGIDAGTLLDTELDQFLGGS</sequence>
<feature type="region of interest" description="Disordered" evidence="5">
    <location>
        <begin position="1"/>
        <end position="51"/>
    </location>
</feature>
<dbReference type="Gene3D" id="1.10.357.10">
    <property type="entry name" value="Tetracycline Repressor, domain 2"/>
    <property type="match status" value="1"/>
</dbReference>
<evidence type="ECO:0000256" key="2">
    <source>
        <dbReference type="ARBA" id="ARBA00023125"/>
    </source>
</evidence>
<dbReference type="PANTHER" id="PTHR30055:SF243">
    <property type="entry name" value="HTH-TYPE TRANSCRIPTIONAL REGULATOR RV1816"/>
    <property type="match status" value="1"/>
</dbReference>
<dbReference type="Proteomes" id="UP000611640">
    <property type="component" value="Chromosome"/>
</dbReference>
<name>A0A7R7DQY1_9ACTN</name>
<gene>
    <name evidence="7" type="ORF">Athai_34000</name>
</gene>
<keyword evidence="3" id="KW-0804">Transcription</keyword>
<evidence type="ECO:0000259" key="6">
    <source>
        <dbReference type="PROSITE" id="PS50977"/>
    </source>
</evidence>
<dbReference type="Pfam" id="PF00440">
    <property type="entry name" value="TetR_N"/>
    <property type="match status" value="1"/>
</dbReference>
<evidence type="ECO:0000256" key="1">
    <source>
        <dbReference type="ARBA" id="ARBA00023015"/>
    </source>
</evidence>
<dbReference type="GO" id="GO:0003700">
    <property type="term" value="F:DNA-binding transcription factor activity"/>
    <property type="evidence" value="ECO:0007669"/>
    <property type="project" value="TreeGrafter"/>
</dbReference>
<keyword evidence="1" id="KW-0805">Transcription regulation</keyword>
<evidence type="ECO:0000256" key="4">
    <source>
        <dbReference type="PROSITE-ProRule" id="PRU00335"/>
    </source>
</evidence>
<evidence type="ECO:0000313" key="8">
    <source>
        <dbReference type="Proteomes" id="UP000611640"/>
    </source>
</evidence>
<dbReference type="EMBL" id="AP023355">
    <property type="protein sequence ID" value="BCJ35897.1"/>
    <property type="molecule type" value="Genomic_DNA"/>
</dbReference>
<keyword evidence="2 4" id="KW-0238">DNA-binding</keyword>
<dbReference type="PRINTS" id="PR00455">
    <property type="entry name" value="HTHTETR"/>
</dbReference>
<dbReference type="PROSITE" id="PS50977">
    <property type="entry name" value="HTH_TETR_2"/>
    <property type="match status" value="1"/>
</dbReference>
<feature type="DNA-binding region" description="H-T-H motif" evidence="4">
    <location>
        <begin position="73"/>
        <end position="92"/>
    </location>
</feature>
<dbReference type="InterPro" id="IPR001647">
    <property type="entry name" value="HTH_TetR"/>
</dbReference>
<dbReference type="InterPro" id="IPR009057">
    <property type="entry name" value="Homeodomain-like_sf"/>
</dbReference>
<reference evidence="7 8" key="1">
    <citation type="submission" date="2020-08" db="EMBL/GenBank/DDBJ databases">
        <title>Whole genome shotgun sequence of Actinocatenispora thailandica NBRC 105041.</title>
        <authorList>
            <person name="Komaki H."/>
            <person name="Tamura T."/>
        </authorList>
    </citation>
    <scope>NUCLEOTIDE SEQUENCE [LARGE SCALE GENOMIC DNA]</scope>
    <source>
        <strain evidence="7 8">NBRC 105041</strain>
    </source>
</reference>
<dbReference type="AlphaFoldDB" id="A0A7R7DQY1"/>
<dbReference type="SUPFAM" id="SSF46689">
    <property type="entry name" value="Homeodomain-like"/>
    <property type="match status" value="1"/>
</dbReference>
<feature type="compositionally biased region" description="Low complexity" evidence="5">
    <location>
        <begin position="10"/>
        <end position="42"/>
    </location>
</feature>
<dbReference type="InterPro" id="IPR050109">
    <property type="entry name" value="HTH-type_TetR-like_transc_reg"/>
</dbReference>
<dbReference type="RefSeq" id="WP_203962350.1">
    <property type="nucleotide sequence ID" value="NZ_AP023355.1"/>
</dbReference>
<accession>A0A7R7DQY1</accession>
<evidence type="ECO:0000313" key="7">
    <source>
        <dbReference type="EMBL" id="BCJ35897.1"/>
    </source>
</evidence>
<dbReference type="SUPFAM" id="SSF48498">
    <property type="entry name" value="Tetracyclin repressor-like, C-terminal domain"/>
    <property type="match status" value="1"/>
</dbReference>
<dbReference type="KEGG" id="atl:Athai_34000"/>
<keyword evidence="8" id="KW-1185">Reference proteome</keyword>
<dbReference type="GO" id="GO:0000976">
    <property type="term" value="F:transcription cis-regulatory region binding"/>
    <property type="evidence" value="ECO:0007669"/>
    <property type="project" value="TreeGrafter"/>
</dbReference>
<feature type="domain" description="HTH tetR-type" evidence="6">
    <location>
        <begin position="50"/>
        <end position="110"/>
    </location>
</feature>